<evidence type="ECO:0000313" key="2">
    <source>
        <dbReference type="Proteomes" id="UP000190367"/>
    </source>
</evidence>
<gene>
    <name evidence="1" type="ORF">SAMN04488128_10432</name>
</gene>
<organism evidence="1 2">
    <name type="scientific">Chitinophaga eiseniae</name>
    <dbReference type="NCBI Taxonomy" id="634771"/>
    <lineage>
        <taxon>Bacteria</taxon>
        <taxon>Pseudomonadati</taxon>
        <taxon>Bacteroidota</taxon>
        <taxon>Chitinophagia</taxon>
        <taxon>Chitinophagales</taxon>
        <taxon>Chitinophagaceae</taxon>
        <taxon>Chitinophaga</taxon>
    </lineage>
</organism>
<dbReference type="Proteomes" id="UP000190367">
    <property type="component" value="Unassembled WGS sequence"/>
</dbReference>
<name>A0A1T4T660_9BACT</name>
<reference evidence="2" key="1">
    <citation type="submission" date="2017-02" db="EMBL/GenBank/DDBJ databases">
        <authorList>
            <person name="Varghese N."/>
            <person name="Submissions S."/>
        </authorList>
    </citation>
    <scope>NUCLEOTIDE SEQUENCE [LARGE SCALE GENOMIC DNA]</scope>
    <source>
        <strain evidence="2">DSM 22224</strain>
    </source>
</reference>
<dbReference type="EMBL" id="FUWZ01000004">
    <property type="protein sequence ID" value="SKA35985.1"/>
    <property type="molecule type" value="Genomic_DNA"/>
</dbReference>
<keyword evidence="2" id="KW-1185">Reference proteome</keyword>
<dbReference type="AlphaFoldDB" id="A0A1T4T660"/>
<proteinExistence type="predicted"/>
<accession>A0A1T4T660</accession>
<evidence type="ECO:0000313" key="1">
    <source>
        <dbReference type="EMBL" id="SKA35985.1"/>
    </source>
</evidence>
<protein>
    <submittedName>
        <fullName evidence="1">Uncharacterized protein</fullName>
    </submittedName>
</protein>
<sequence length="98" mass="11790">MVIIEYFRSKSIFYITILEREIYNTRTGTYVNNPSINTCIIKNIEISLIALIPYSVSNKRYCDKYKNNNKIFRLYFKLFIENKRIAYSCTWPSVHPFK</sequence>